<dbReference type="Proteomes" id="UP000663844">
    <property type="component" value="Unassembled WGS sequence"/>
</dbReference>
<evidence type="ECO:0000313" key="2">
    <source>
        <dbReference type="EMBL" id="CAF4441774.1"/>
    </source>
</evidence>
<gene>
    <name evidence="2" type="ORF">OXD698_LOCUS53865</name>
</gene>
<feature type="non-terminal residue" evidence="2">
    <location>
        <position position="130"/>
    </location>
</feature>
<reference evidence="2" key="1">
    <citation type="submission" date="2021-02" db="EMBL/GenBank/DDBJ databases">
        <authorList>
            <person name="Nowell W R."/>
        </authorList>
    </citation>
    <scope>NUCLEOTIDE SEQUENCE</scope>
</reference>
<organism evidence="2 3">
    <name type="scientific">Adineta steineri</name>
    <dbReference type="NCBI Taxonomy" id="433720"/>
    <lineage>
        <taxon>Eukaryota</taxon>
        <taxon>Metazoa</taxon>
        <taxon>Spiralia</taxon>
        <taxon>Gnathifera</taxon>
        <taxon>Rotifera</taxon>
        <taxon>Eurotatoria</taxon>
        <taxon>Bdelloidea</taxon>
        <taxon>Adinetida</taxon>
        <taxon>Adinetidae</taxon>
        <taxon>Adineta</taxon>
    </lineage>
</organism>
<keyword evidence="1" id="KW-1133">Transmembrane helix</keyword>
<evidence type="ECO:0000313" key="3">
    <source>
        <dbReference type="Proteomes" id="UP000663844"/>
    </source>
</evidence>
<comment type="caution">
    <text evidence="2">The sequence shown here is derived from an EMBL/GenBank/DDBJ whole genome shotgun (WGS) entry which is preliminary data.</text>
</comment>
<feature type="non-terminal residue" evidence="2">
    <location>
        <position position="1"/>
    </location>
</feature>
<proteinExistence type="predicted"/>
<dbReference type="EMBL" id="CAJOAZ010031679">
    <property type="protein sequence ID" value="CAF4441774.1"/>
    <property type="molecule type" value="Genomic_DNA"/>
</dbReference>
<keyword evidence="1" id="KW-0472">Membrane</keyword>
<keyword evidence="1" id="KW-0812">Transmembrane</keyword>
<dbReference type="AlphaFoldDB" id="A0A820RUP4"/>
<sequence>ATTIISALLTSGSASASQSVADVDSVDEKESDENEIITSDIEKPHIQGDSDLKNTTNDREQNVISNYWNYLRNNNKKQISILDLAYVAIVLLILGALIPLCLGIFYRVYCTQRRKSNWTLEHGSHTNSAY</sequence>
<evidence type="ECO:0000256" key="1">
    <source>
        <dbReference type="SAM" id="Phobius"/>
    </source>
</evidence>
<feature type="transmembrane region" description="Helical" evidence="1">
    <location>
        <begin position="84"/>
        <end position="106"/>
    </location>
</feature>
<protein>
    <submittedName>
        <fullName evidence="2">Uncharacterized protein</fullName>
    </submittedName>
</protein>
<accession>A0A820RUP4</accession>
<name>A0A820RUP4_9BILA</name>